<dbReference type="RefSeq" id="WP_184259586.1">
    <property type="nucleotide sequence ID" value="NZ_JACHIO010000025.1"/>
</dbReference>
<gene>
    <name evidence="2" type="ORF">HDF15_004607</name>
</gene>
<dbReference type="Proteomes" id="UP000584867">
    <property type="component" value="Unassembled WGS sequence"/>
</dbReference>
<evidence type="ECO:0000313" key="2">
    <source>
        <dbReference type="EMBL" id="MBB5066231.1"/>
    </source>
</evidence>
<evidence type="ECO:0000313" key="3">
    <source>
        <dbReference type="Proteomes" id="UP000584867"/>
    </source>
</evidence>
<name>A0A7W7ZUA3_9BACT</name>
<accession>A0A7W7ZUA3</accession>
<protein>
    <recommendedName>
        <fullName evidence="1">Peptidase M61 catalytic domain-containing protein</fullName>
    </recommendedName>
</protein>
<sequence>MSLGRNAGLAQEASALVVVVKPVRAADGTVSALEIREQLQSSTRDGAPLSLKAALSAITVKHIADSITNLQVTDAQGSVPLTTTDDPPVTSDDSAYRHWKATRQTNSPIAISYRFPTNPTVARRGPPLGMERAGQGVAGSGIGFFLLPENSTSETTRLSWDLSDMPTDSVGVTTAGGGQVNIAGPPSELFKLWVLAGPALAVHAPPPSGFSAYLVGTPPFDGTEMLKWASKAYSSIGSSFQYMGLPKYNLMIRALDGESLGTGTAGEGRGASLINVGKTYWPDQDRTYFRNTIFHEMTHQWVGLIKDRASWYEEGLTVYVTATLPCESHLLSPAECADDLNRTLESYYTSEGRNWSQQKITDSPFLNEGVRDVPYGRGALYFANLNSQLLTKSHGRRDLETALHPLLVARRDGSGLDQADFEAMLRRELGRVAVTEFHEEVIDGTKEIVPPSNAFGPCLMRVRVTFPSEKGGNSVNGYVWHPIGKGAPALCNIP</sequence>
<organism evidence="2 3">
    <name type="scientific">Granulicella mallensis</name>
    <dbReference type="NCBI Taxonomy" id="940614"/>
    <lineage>
        <taxon>Bacteria</taxon>
        <taxon>Pseudomonadati</taxon>
        <taxon>Acidobacteriota</taxon>
        <taxon>Terriglobia</taxon>
        <taxon>Terriglobales</taxon>
        <taxon>Acidobacteriaceae</taxon>
        <taxon>Granulicella</taxon>
    </lineage>
</organism>
<proteinExistence type="predicted"/>
<reference evidence="2 3" key="1">
    <citation type="submission" date="2020-08" db="EMBL/GenBank/DDBJ databases">
        <title>Genomic Encyclopedia of Type Strains, Phase IV (KMG-V): Genome sequencing to study the core and pangenomes of soil and plant-associated prokaryotes.</title>
        <authorList>
            <person name="Whitman W."/>
        </authorList>
    </citation>
    <scope>NUCLEOTIDE SEQUENCE [LARGE SCALE GENOMIC DNA]</scope>
    <source>
        <strain evidence="2 3">X5P3</strain>
    </source>
</reference>
<dbReference type="InterPro" id="IPR007963">
    <property type="entry name" value="Peptidase_M61_catalytic"/>
</dbReference>
<dbReference type="Pfam" id="PF05299">
    <property type="entry name" value="Peptidase_M61"/>
    <property type="match status" value="1"/>
</dbReference>
<dbReference type="AlphaFoldDB" id="A0A7W7ZUA3"/>
<comment type="caution">
    <text evidence="2">The sequence shown here is derived from an EMBL/GenBank/DDBJ whole genome shotgun (WGS) entry which is preliminary data.</text>
</comment>
<feature type="domain" description="Peptidase M61 catalytic" evidence="1">
    <location>
        <begin position="307"/>
        <end position="357"/>
    </location>
</feature>
<dbReference type="Gene3D" id="1.10.390.10">
    <property type="entry name" value="Neutral Protease Domain 2"/>
    <property type="match status" value="1"/>
</dbReference>
<dbReference type="InterPro" id="IPR027268">
    <property type="entry name" value="Peptidase_M4/M1_CTD_sf"/>
</dbReference>
<evidence type="ECO:0000259" key="1">
    <source>
        <dbReference type="Pfam" id="PF05299"/>
    </source>
</evidence>
<dbReference type="EMBL" id="JACHIO010000025">
    <property type="protein sequence ID" value="MBB5066231.1"/>
    <property type="molecule type" value="Genomic_DNA"/>
</dbReference>
<dbReference type="SUPFAM" id="SSF55486">
    <property type="entry name" value="Metalloproteases ('zincins'), catalytic domain"/>
    <property type="match status" value="1"/>
</dbReference>